<evidence type="ECO:0000256" key="2">
    <source>
        <dbReference type="ARBA" id="ARBA00023002"/>
    </source>
</evidence>
<dbReference type="EMBL" id="JAEACU010000001">
    <property type="protein sequence ID" value="KAH7547477.1"/>
    <property type="molecule type" value="Genomic_DNA"/>
</dbReference>
<dbReference type="InterPro" id="IPR002347">
    <property type="entry name" value="SDR_fam"/>
</dbReference>
<dbReference type="PANTHER" id="PTHR24320">
    <property type="entry name" value="RETINOL DEHYDROGENASE"/>
    <property type="match status" value="1"/>
</dbReference>
<comment type="similarity">
    <text evidence="1">Belongs to the short-chain dehydrogenases/reductases (SDR) family.</text>
</comment>
<reference evidence="3" key="1">
    <citation type="journal article" date="2021" name="Front. Plant Sci.">
        <title>Chromosome-Scale Genome Assembly for Chinese Sour Jujube and Insights Into Its Genome Evolution and Domestication Signature.</title>
        <authorList>
            <person name="Shen L.-Y."/>
            <person name="Luo H."/>
            <person name="Wang X.-L."/>
            <person name="Wang X.-M."/>
            <person name="Qiu X.-J."/>
            <person name="Liu H."/>
            <person name="Zhou S.-S."/>
            <person name="Jia K.-H."/>
            <person name="Nie S."/>
            <person name="Bao Y.-T."/>
            <person name="Zhang R.-G."/>
            <person name="Yun Q.-Z."/>
            <person name="Chai Y.-H."/>
            <person name="Lu J.-Y."/>
            <person name="Li Y."/>
            <person name="Zhao S.-W."/>
            <person name="Mao J.-F."/>
            <person name="Jia S.-G."/>
            <person name="Mao Y.-M."/>
        </authorList>
    </citation>
    <scope>NUCLEOTIDE SEQUENCE</scope>
    <source>
        <strain evidence="3">AT0</strain>
        <tissue evidence="3">Leaf</tissue>
    </source>
</reference>
<evidence type="ECO:0000256" key="1">
    <source>
        <dbReference type="ARBA" id="ARBA00006484"/>
    </source>
</evidence>
<dbReference type="Proteomes" id="UP000813462">
    <property type="component" value="Unassembled WGS sequence"/>
</dbReference>
<dbReference type="Pfam" id="PF00106">
    <property type="entry name" value="adh_short"/>
    <property type="match status" value="1"/>
</dbReference>
<gene>
    <name evidence="3" type="ORF">FEM48_Zijuj01G0314200</name>
</gene>
<dbReference type="Gene3D" id="3.40.50.720">
    <property type="entry name" value="NAD(P)-binding Rossmann-like Domain"/>
    <property type="match status" value="1"/>
</dbReference>
<sequence length="95" mass="10489">MTSRIGLEIAKQLAESGANVVMAIRNQSAAHTLIKKWQNEWTGTALLDIEVMELHLLSLNSVFEFAEAWNSSSRPLQVLTNNAGIFSIGEPLMFS</sequence>
<dbReference type="SUPFAM" id="SSF51735">
    <property type="entry name" value="NAD(P)-binding Rossmann-fold domains"/>
    <property type="match status" value="1"/>
</dbReference>
<dbReference type="PANTHER" id="PTHR24320:SF187">
    <property type="entry name" value="DEHYDROGENASE, PUTATIVE-RELATED"/>
    <property type="match status" value="1"/>
</dbReference>
<accession>A0A978W693</accession>
<evidence type="ECO:0000313" key="3">
    <source>
        <dbReference type="EMBL" id="KAH7547477.1"/>
    </source>
</evidence>
<evidence type="ECO:0000313" key="4">
    <source>
        <dbReference type="Proteomes" id="UP000813462"/>
    </source>
</evidence>
<dbReference type="InterPro" id="IPR036291">
    <property type="entry name" value="NAD(P)-bd_dom_sf"/>
</dbReference>
<dbReference type="AlphaFoldDB" id="A0A978W693"/>
<protein>
    <submittedName>
        <fullName evidence="3">Uncharacterized protein</fullName>
    </submittedName>
</protein>
<name>A0A978W693_ZIZJJ</name>
<comment type="caution">
    <text evidence="3">The sequence shown here is derived from an EMBL/GenBank/DDBJ whole genome shotgun (WGS) entry which is preliminary data.</text>
</comment>
<organism evidence="3 4">
    <name type="scientific">Ziziphus jujuba var. spinosa</name>
    <dbReference type="NCBI Taxonomy" id="714518"/>
    <lineage>
        <taxon>Eukaryota</taxon>
        <taxon>Viridiplantae</taxon>
        <taxon>Streptophyta</taxon>
        <taxon>Embryophyta</taxon>
        <taxon>Tracheophyta</taxon>
        <taxon>Spermatophyta</taxon>
        <taxon>Magnoliopsida</taxon>
        <taxon>eudicotyledons</taxon>
        <taxon>Gunneridae</taxon>
        <taxon>Pentapetalae</taxon>
        <taxon>rosids</taxon>
        <taxon>fabids</taxon>
        <taxon>Rosales</taxon>
        <taxon>Rhamnaceae</taxon>
        <taxon>Paliureae</taxon>
        <taxon>Ziziphus</taxon>
    </lineage>
</organism>
<dbReference type="GO" id="GO:0016491">
    <property type="term" value="F:oxidoreductase activity"/>
    <property type="evidence" value="ECO:0007669"/>
    <property type="project" value="UniProtKB-KW"/>
</dbReference>
<proteinExistence type="inferred from homology"/>
<keyword evidence="2" id="KW-0560">Oxidoreductase</keyword>